<feature type="non-terminal residue" evidence="1">
    <location>
        <position position="1"/>
    </location>
</feature>
<gene>
    <name evidence="1" type="ORF">SCLCIDRAFT_1149531</name>
</gene>
<dbReference type="STRING" id="1036808.A0A0C3DHK8"/>
<name>A0A0C3DHK8_9AGAM</name>
<reference evidence="2" key="2">
    <citation type="submission" date="2015-01" db="EMBL/GenBank/DDBJ databases">
        <title>Evolutionary Origins and Diversification of the Mycorrhizal Mutualists.</title>
        <authorList>
            <consortium name="DOE Joint Genome Institute"/>
            <consortium name="Mycorrhizal Genomics Consortium"/>
            <person name="Kohler A."/>
            <person name="Kuo A."/>
            <person name="Nagy L.G."/>
            <person name="Floudas D."/>
            <person name="Copeland A."/>
            <person name="Barry K.W."/>
            <person name="Cichocki N."/>
            <person name="Veneault-Fourrey C."/>
            <person name="LaButti K."/>
            <person name="Lindquist E.A."/>
            <person name="Lipzen A."/>
            <person name="Lundell T."/>
            <person name="Morin E."/>
            <person name="Murat C."/>
            <person name="Riley R."/>
            <person name="Ohm R."/>
            <person name="Sun H."/>
            <person name="Tunlid A."/>
            <person name="Henrissat B."/>
            <person name="Grigoriev I.V."/>
            <person name="Hibbett D.S."/>
            <person name="Martin F."/>
        </authorList>
    </citation>
    <scope>NUCLEOTIDE SEQUENCE [LARGE SCALE GENOMIC DNA]</scope>
    <source>
        <strain evidence="2">Foug A</strain>
    </source>
</reference>
<dbReference type="InParanoid" id="A0A0C3DHK8"/>
<keyword evidence="2" id="KW-1185">Reference proteome</keyword>
<reference evidence="1 2" key="1">
    <citation type="submission" date="2014-04" db="EMBL/GenBank/DDBJ databases">
        <authorList>
            <consortium name="DOE Joint Genome Institute"/>
            <person name="Kuo A."/>
            <person name="Kohler A."/>
            <person name="Nagy L.G."/>
            <person name="Floudas D."/>
            <person name="Copeland A."/>
            <person name="Barry K.W."/>
            <person name="Cichocki N."/>
            <person name="Veneault-Fourrey C."/>
            <person name="LaButti K."/>
            <person name="Lindquist E.A."/>
            <person name="Lipzen A."/>
            <person name="Lundell T."/>
            <person name="Morin E."/>
            <person name="Murat C."/>
            <person name="Sun H."/>
            <person name="Tunlid A."/>
            <person name="Henrissat B."/>
            <person name="Grigoriev I.V."/>
            <person name="Hibbett D.S."/>
            <person name="Martin F."/>
            <person name="Nordberg H.P."/>
            <person name="Cantor M.N."/>
            <person name="Hua S.X."/>
        </authorList>
    </citation>
    <scope>NUCLEOTIDE SEQUENCE [LARGE SCALE GENOMIC DNA]</scope>
    <source>
        <strain evidence="1 2">Foug A</strain>
    </source>
</reference>
<dbReference type="Proteomes" id="UP000053989">
    <property type="component" value="Unassembled WGS sequence"/>
</dbReference>
<evidence type="ECO:0000313" key="2">
    <source>
        <dbReference type="Proteomes" id="UP000053989"/>
    </source>
</evidence>
<evidence type="ECO:0000313" key="1">
    <source>
        <dbReference type="EMBL" id="KIM55541.1"/>
    </source>
</evidence>
<dbReference type="OrthoDB" id="3143151at2759"/>
<accession>A0A0C3DHK8</accession>
<dbReference type="EMBL" id="KN822132">
    <property type="protein sequence ID" value="KIM55541.1"/>
    <property type="molecule type" value="Genomic_DNA"/>
</dbReference>
<dbReference type="InterPro" id="IPR040521">
    <property type="entry name" value="KDZ"/>
</dbReference>
<sequence>RSDCSNHRAVNQANVTRNQLASTGIGGCACARHGCFIPHAMVDFQKGEQQVNMDYALVHAVQHASSPKQKVVTFSDINCQYSWNLVCQIQSNHFISLPDGLQILPGIGIWHIHGHKSECFPQYASNFIPGAGRVDGEIMETLWSSLNIISPSARGMATPHRQELLDFQMSDSNFLKMVWMHDRKLKSAWRSLGEVTEAFDKLNNQVPESLRMLWSEQETKALNDQLMDPCAMDIYDVHLEKAPTMKSLEMNLINRPQDQLWGSATWLAKALKVEEAQIMLAIDAGQANTSGMEDQQLSIARRQDWLQSQLDGLVVSAARFLGEDWEDEMLTETASNIPQDYEIENPFVLPTQGNAESILPPLPSYIEVEQLQELGLEILVDQELSLRQGQANDCLHEIRLAIADKSMIFQQDVRHARNYNLMTQAWGWIASMDLTLNRHASLYRQCCRQMATLGADADILIWYQELHASDLSMTTAISDPNAREHHDDRLAWFWTMDVPCDTDRNDWMSEFYQVHWFQSKALLDRWEEEVELLQCEANWTQNYFQHRVHFWKNRQDEAVQCASK</sequence>
<dbReference type="AlphaFoldDB" id="A0A0C3DHK8"/>
<dbReference type="HOGENOM" id="CLU_003703_13_1_1"/>
<proteinExistence type="predicted"/>
<dbReference type="Pfam" id="PF18758">
    <property type="entry name" value="KDZ"/>
    <property type="match status" value="1"/>
</dbReference>
<protein>
    <recommendedName>
        <fullName evidence="3">CxC2-like cysteine cluster KDZ transposase-associated domain-containing protein</fullName>
    </recommendedName>
</protein>
<evidence type="ECO:0008006" key="3">
    <source>
        <dbReference type="Google" id="ProtNLM"/>
    </source>
</evidence>
<organism evidence="1 2">
    <name type="scientific">Scleroderma citrinum Foug A</name>
    <dbReference type="NCBI Taxonomy" id="1036808"/>
    <lineage>
        <taxon>Eukaryota</taxon>
        <taxon>Fungi</taxon>
        <taxon>Dikarya</taxon>
        <taxon>Basidiomycota</taxon>
        <taxon>Agaricomycotina</taxon>
        <taxon>Agaricomycetes</taxon>
        <taxon>Agaricomycetidae</taxon>
        <taxon>Boletales</taxon>
        <taxon>Sclerodermatineae</taxon>
        <taxon>Sclerodermataceae</taxon>
        <taxon>Scleroderma</taxon>
    </lineage>
</organism>